<evidence type="ECO:0000313" key="2">
    <source>
        <dbReference type="EMBL" id="KDQ15918.1"/>
    </source>
</evidence>
<evidence type="ECO:0000256" key="1">
    <source>
        <dbReference type="SAM" id="Phobius"/>
    </source>
</evidence>
<evidence type="ECO:0000313" key="3">
    <source>
        <dbReference type="Proteomes" id="UP000027195"/>
    </source>
</evidence>
<dbReference type="InParanoid" id="A0A067MJI1"/>
<sequence>MSFEPHMPRKSDQPCPLLALTKPKSLSKSFEATIDDLTEQVRQVALKAALTGVGALLCIAAAAFLPGGSGFAPFFLLGRRYCFGGLDHRCHRPRYRHIASKSRPELMPASPFDTLSTLQVDS</sequence>
<accession>A0A067MJI1</accession>
<dbReference type="AlphaFoldDB" id="A0A067MJI1"/>
<feature type="transmembrane region" description="Helical" evidence="1">
    <location>
        <begin position="44"/>
        <end position="65"/>
    </location>
</feature>
<protein>
    <submittedName>
        <fullName evidence="2">Uncharacterized protein</fullName>
    </submittedName>
</protein>
<keyword evidence="1" id="KW-0812">Transmembrane</keyword>
<reference evidence="3" key="1">
    <citation type="journal article" date="2014" name="Proc. Natl. Acad. Sci. U.S.A.">
        <title>Extensive sampling of basidiomycete genomes demonstrates inadequacy of the white-rot/brown-rot paradigm for wood decay fungi.</title>
        <authorList>
            <person name="Riley R."/>
            <person name="Salamov A.A."/>
            <person name="Brown D.W."/>
            <person name="Nagy L.G."/>
            <person name="Floudas D."/>
            <person name="Held B.W."/>
            <person name="Levasseur A."/>
            <person name="Lombard V."/>
            <person name="Morin E."/>
            <person name="Otillar R."/>
            <person name="Lindquist E.A."/>
            <person name="Sun H."/>
            <person name="LaButti K.M."/>
            <person name="Schmutz J."/>
            <person name="Jabbour D."/>
            <person name="Luo H."/>
            <person name="Baker S.E."/>
            <person name="Pisabarro A.G."/>
            <person name="Walton J.D."/>
            <person name="Blanchette R.A."/>
            <person name="Henrissat B."/>
            <person name="Martin F."/>
            <person name="Cullen D."/>
            <person name="Hibbett D.S."/>
            <person name="Grigoriev I.V."/>
        </authorList>
    </citation>
    <scope>NUCLEOTIDE SEQUENCE [LARGE SCALE GENOMIC DNA]</scope>
    <source>
        <strain evidence="3">FD-172 SS1</strain>
    </source>
</reference>
<proteinExistence type="predicted"/>
<dbReference type="Proteomes" id="UP000027195">
    <property type="component" value="Unassembled WGS sequence"/>
</dbReference>
<keyword evidence="1" id="KW-1133">Transmembrane helix</keyword>
<dbReference type="EMBL" id="KL198030">
    <property type="protein sequence ID" value="KDQ15918.1"/>
    <property type="molecule type" value="Genomic_DNA"/>
</dbReference>
<keyword evidence="1" id="KW-0472">Membrane</keyword>
<organism evidence="2 3">
    <name type="scientific">Botryobasidium botryosum (strain FD-172 SS1)</name>
    <dbReference type="NCBI Taxonomy" id="930990"/>
    <lineage>
        <taxon>Eukaryota</taxon>
        <taxon>Fungi</taxon>
        <taxon>Dikarya</taxon>
        <taxon>Basidiomycota</taxon>
        <taxon>Agaricomycotina</taxon>
        <taxon>Agaricomycetes</taxon>
        <taxon>Cantharellales</taxon>
        <taxon>Botryobasidiaceae</taxon>
        <taxon>Botryobasidium</taxon>
    </lineage>
</organism>
<gene>
    <name evidence="2" type="ORF">BOTBODRAFT_276056</name>
</gene>
<name>A0A067MJI1_BOTB1</name>
<dbReference type="HOGENOM" id="CLU_2026328_0_0_1"/>
<keyword evidence="3" id="KW-1185">Reference proteome</keyword>